<comment type="caution">
    <text evidence="9">The sequence shown here is derived from an EMBL/GenBank/DDBJ whole genome shotgun (WGS) entry which is preliminary data.</text>
</comment>
<keyword evidence="10" id="KW-1185">Reference proteome</keyword>
<sequence length="180" mass="19308">MAISVGGEERPMSDINTTPLVDVMLVLLIIFLIAVPVAIQTVEELQIPIIATQESDDKVENLLITVTTTDVNGRTPGTIRSGFEGATRDGECRVFFNNTTLVDSTELYDAAFERLDAIVQRAGGPEAIMADPELIPQVHIRGDINAPWRCVAGTIFNVQAAGYPTIAFISNPVDPNGPSG</sequence>
<evidence type="ECO:0000256" key="5">
    <source>
        <dbReference type="ARBA" id="ARBA00022989"/>
    </source>
</evidence>
<keyword evidence="6 8" id="KW-0472">Membrane</keyword>
<dbReference type="Pfam" id="PF02472">
    <property type="entry name" value="ExbD"/>
    <property type="match status" value="1"/>
</dbReference>
<gene>
    <name evidence="9" type="ORF">AAV99_04750</name>
</gene>
<keyword evidence="5 8" id="KW-1133">Transmembrane helix</keyword>
<reference evidence="9 10" key="1">
    <citation type="submission" date="2015-04" db="EMBL/GenBank/DDBJ databases">
        <title>The draft genome sequence of Erythrobacter marinus HWDM-33.</title>
        <authorList>
            <person name="Zhuang L."/>
            <person name="Liu Y."/>
            <person name="Shao Z."/>
        </authorList>
    </citation>
    <scope>NUCLEOTIDE SEQUENCE [LARGE SCALE GENOMIC DNA]</scope>
    <source>
        <strain evidence="9 10">HWDM-33</strain>
    </source>
</reference>
<proteinExistence type="inferred from homology"/>
<evidence type="ECO:0000256" key="4">
    <source>
        <dbReference type="ARBA" id="ARBA00022692"/>
    </source>
</evidence>
<evidence type="ECO:0000256" key="8">
    <source>
        <dbReference type="SAM" id="Phobius"/>
    </source>
</evidence>
<feature type="transmembrane region" description="Helical" evidence="8">
    <location>
        <begin position="20"/>
        <end position="39"/>
    </location>
</feature>
<comment type="similarity">
    <text evidence="2 7">Belongs to the ExbD/TolR family.</text>
</comment>
<dbReference type="GO" id="GO:0022857">
    <property type="term" value="F:transmembrane transporter activity"/>
    <property type="evidence" value="ECO:0007669"/>
    <property type="project" value="InterPro"/>
</dbReference>
<organism evidence="9 10">
    <name type="scientific">Aurantiacibacter marinus</name>
    <dbReference type="NCBI Taxonomy" id="874156"/>
    <lineage>
        <taxon>Bacteria</taxon>
        <taxon>Pseudomonadati</taxon>
        <taxon>Pseudomonadota</taxon>
        <taxon>Alphaproteobacteria</taxon>
        <taxon>Sphingomonadales</taxon>
        <taxon>Erythrobacteraceae</taxon>
        <taxon>Aurantiacibacter</taxon>
    </lineage>
</organism>
<protein>
    <submittedName>
        <fullName evidence="9">Biopolymer transporter ExbD</fullName>
    </submittedName>
</protein>
<keyword evidence="3" id="KW-1003">Cell membrane</keyword>
<evidence type="ECO:0000256" key="1">
    <source>
        <dbReference type="ARBA" id="ARBA00004162"/>
    </source>
</evidence>
<dbReference type="PATRIC" id="fig|874156.12.peg.984"/>
<keyword evidence="4 7" id="KW-0812">Transmembrane</keyword>
<dbReference type="EMBL" id="LBHU01000001">
    <property type="protein sequence ID" value="KLI64823.1"/>
    <property type="molecule type" value="Genomic_DNA"/>
</dbReference>
<evidence type="ECO:0000313" key="10">
    <source>
        <dbReference type="Proteomes" id="UP000053455"/>
    </source>
</evidence>
<evidence type="ECO:0000256" key="6">
    <source>
        <dbReference type="ARBA" id="ARBA00023136"/>
    </source>
</evidence>
<dbReference type="RefSeq" id="WP_047092691.1">
    <property type="nucleotide sequence ID" value="NZ_LBHU01000001.1"/>
</dbReference>
<dbReference type="GO" id="GO:0005886">
    <property type="term" value="C:plasma membrane"/>
    <property type="evidence" value="ECO:0007669"/>
    <property type="project" value="UniProtKB-SubCell"/>
</dbReference>
<dbReference type="Proteomes" id="UP000053455">
    <property type="component" value="Unassembled WGS sequence"/>
</dbReference>
<keyword evidence="7" id="KW-0653">Protein transport</keyword>
<evidence type="ECO:0000256" key="3">
    <source>
        <dbReference type="ARBA" id="ARBA00022475"/>
    </source>
</evidence>
<dbReference type="InterPro" id="IPR003400">
    <property type="entry name" value="ExbD"/>
</dbReference>
<keyword evidence="7" id="KW-0813">Transport</keyword>
<evidence type="ECO:0000256" key="7">
    <source>
        <dbReference type="RuleBase" id="RU003879"/>
    </source>
</evidence>
<dbReference type="OrthoDB" id="9798629at2"/>
<dbReference type="GO" id="GO:0015031">
    <property type="term" value="P:protein transport"/>
    <property type="evidence" value="ECO:0007669"/>
    <property type="project" value="UniProtKB-KW"/>
</dbReference>
<name>A0A0H0XQH8_9SPHN</name>
<comment type="subcellular location">
    <subcellularLocation>
        <location evidence="1">Cell membrane</location>
        <topology evidence="1">Single-pass membrane protein</topology>
    </subcellularLocation>
    <subcellularLocation>
        <location evidence="7">Cell membrane</location>
        <topology evidence="7">Single-pass type II membrane protein</topology>
    </subcellularLocation>
</comment>
<dbReference type="AlphaFoldDB" id="A0A0H0XQH8"/>
<accession>A0A0H0XQH8</accession>
<dbReference type="STRING" id="874156.GCA_001021555_00326"/>
<evidence type="ECO:0000256" key="2">
    <source>
        <dbReference type="ARBA" id="ARBA00005811"/>
    </source>
</evidence>
<evidence type="ECO:0000313" key="9">
    <source>
        <dbReference type="EMBL" id="KLI64823.1"/>
    </source>
</evidence>